<keyword evidence="5" id="KW-0597">Phosphoprotein</keyword>
<evidence type="ECO:0000256" key="13">
    <source>
        <dbReference type="ARBA" id="ARBA00023136"/>
    </source>
</evidence>
<dbReference type="PANTHER" id="PTHR42878">
    <property type="entry name" value="TWO-COMPONENT HISTIDINE KINASE"/>
    <property type="match status" value="1"/>
</dbReference>
<evidence type="ECO:0000259" key="17">
    <source>
        <dbReference type="PROSITE" id="PS50112"/>
    </source>
</evidence>
<dbReference type="SMART" id="SM00091">
    <property type="entry name" value="PAS"/>
    <property type="match status" value="1"/>
</dbReference>
<evidence type="ECO:0000256" key="10">
    <source>
        <dbReference type="ARBA" id="ARBA00022840"/>
    </source>
</evidence>
<dbReference type="InterPro" id="IPR003660">
    <property type="entry name" value="HAMP_dom"/>
</dbReference>
<feature type="transmembrane region" description="Helical" evidence="15">
    <location>
        <begin position="307"/>
        <end position="326"/>
    </location>
</feature>
<dbReference type="EMBL" id="AP027151">
    <property type="protein sequence ID" value="BDV44931.1"/>
    <property type="molecule type" value="Genomic_DNA"/>
</dbReference>
<dbReference type="SUPFAM" id="SSF55874">
    <property type="entry name" value="ATPase domain of HSP90 chaperone/DNA topoisomerase II/histidine kinase"/>
    <property type="match status" value="1"/>
</dbReference>
<keyword evidence="8" id="KW-0547">Nucleotide-binding</keyword>
<dbReference type="InterPro" id="IPR003594">
    <property type="entry name" value="HATPase_dom"/>
</dbReference>
<feature type="coiled-coil region" evidence="14">
    <location>
        <begin position="381"/>
        <end position="412"/>
    </location>
</feature>
<keyword evidence="12" id="KW-0902">Two-component regulatory system</keyword>
<comment type="subcellular location">
    <subcellularLocation>
        <location evidence="2">Cell membrane</location>
        <topology evidence="2">Multi-pass membrane protein</topology>
    </subcellularLocation>
</comment>
<dbReference type="Gene3D" id="1.10.287.130">
    <property type="match status" value="1"/>
</dbReference>
<evidence type="ECO:0000256" key="1">
    <source>
        <dbReference type="ARBA" id="ARBA00000085"/>
    </source>
</evidence>
<dbReference type="Gene3D" id="3.30.450.20">
    <property type="entry name" value="PAS domain"/>
    <property type="match status" value="1"/>
</dbReference>
<dbReference type="SMART" id="SM00388">
    <property type="entry name" value="HisKA"/>
    <property type="match status" value="1"/>
</dbReference>
<dbReference type="InterPro" id="IPR035965">
    <property type="entry name" value="PAS-like_dom_sf"/>
</dbReference>
<evidence type="ECO:0000256" key="9">
    <source>
        <dbReference type="ARBA" id="ARBA00022777"/>
    </source>
</evidence>
<dbReference type="SMART" id="SM00304">
    <property type="entry name" value="HAMP"/>
    <property type="match status" value="1"/>
</dbReference>
<dbReference type="SUPFAM" id="SSF47384">
    <property type="entry name" value="Homodimeric domain of signal transducing histidine kinase"/>
    <property type="match status" value="1"/>
</dbReference>
<dbReference type="InterPro" id="IPR000014">
    <property type="entry name" value="PAS"/>
</dbReference>
<dbReference type="InterPro" id="IPR050351">
    <property type="entry name" value="BphY/WalK/GraS-like"/>
</dbReference>
<keyword evidence="6" id="KW-0808">Transferase</keyword>
<dbReference type="PROSITE" id="PS50109">
    <property type="entry name" value="HIS_KIN"/>
    <property type="match status" value="1"/>
</dbReference>
<keyword evidence="11 15" id="KW-1133">Transmembrane helix</keyword>
<evidence type="ECO:0000313" key="20">
    <source>
        <dbReference type="Proteomes" id="UP001317705"/>
    </source>
</evidence>
<dbReference type="Proteomes" id="UP001317705">
    <property type="component" value="Chromosome"/>
</dbReference>
<dbReference type="Pfam" id="PF00512">
    <property type="entry name" value="HisKA"/>
    <property type="match status" value="1"/>
</dbReference>
<dbReference type="Gene3D" id="3.30.565.10">
    <property type="entry name" value="Histidine kinase-like ATPase, C-terminal domain"/>
    <property type="match status" value="1"/>
</dbReference>
<evidence type="ECO:0000256" key="2">
    <source>
        <dbReference type="ARBA" id="ARBA00004651"/>
    </source>
</evidence>
<sequence length="764" mass="85037">MHLRLTIRNKLFLTILIILLISYSILIRTTYRSIDASLEDRLTKELSENLMYARDQYFARAEQAKYSLENPAAAPPVKQHLAANDRLWLEDAVGRWRSILPYLEMLVVVDSRRVIIAGGSPEGTGSTADLAPILNRCFREKRPVLATELVSSRFLCREGGVRYSKCAAAEAADGVMMITVAVPVLANNGSVLGAIVAGDVVDNDSRIPRQIQEVFGKQVIVVVTRKGELVTGSFGSKIPYPSVIDPKVLGQLERGIPYRGDTAIGDKVYKTVFDPITDCGGKFVGSLSVALSRDDFNVVLRDSLKNIMASAAISLVLSFILAYLVARRLTKPINELSAGVRMIESGDLRQRVAVDTSDEVGLLADAFNRMAKSVEERDRTIRSKAHDLEGLNQQLQEMNELLERRVSERTADLQMEMERLEAILTGMAEGVAVTDRDGRIILFNPAAQRMFEMVPHRVVGHSITEVCTRGEFCRLVEYLSIMRENDKITSLRDVELQAKGKKLKVNLSPFTDAEGRFAGVVMSIRDVTAEEEVDRMKTEFISTVSHELKTPLTSIKGSLQFILDKGKVSSGMEDELLNICLRNTDRLIRLVNDILDIAKIESGRMEFIFVPQDLHGLIAQSIEELEGFARDHHVTVVSRSTGGLPQVYGDHDRLVQVLTNLLSNAIKFSPPGEAVEVSVSRNENYIAVAVADRGREIQWSDREKLFKKFQQLDNTDRRQQGGTGLGLAICKEIVERHHGRIFYSEGLNGGNVFTFTVPVYEEPA</sequence>
<evidence type="ECO:0000256" key="15">
    <source>
        <dbReference type="SAM" id="Phobius"/>
    </source>
</evidence>
<evidence type="ECO:0000256" key="11">
    <source>
        <dbReference type="ARBA" id="ARBA00022989"/>
    </source>
</evidence>
<keyword evidence="14" id="KW-0175">Coiled coil</keyword>
<dbReference type="EC" id="2.7.13.3" evidence="3"/>
<evidence type="ECO:0000256" key="6">
    <source>
        <dbReference type="ARBA" id="ARBA00022679"/>
    </source>
</evidence>
<dbReference type="CDD" id="cd00082">
    <property type="entry name" value="HisKA"/>
    <property type="match status" value="1"/>
</dbReference>
<dbReference type="RefSeq" id="WP_282001020.1">
    <property type="nucleotide sequence ID" value="NZ_AP027151.1"/>
</dbReference>
<accession>A0ABN6VZ97</accession>
<keyword evidence="10" id="KW-0067">ATP-binding</keyword>
<dbReference type="PROSITE" id="PS50885">
    <property type="entry name" value="HAMP"/>
    <property type="match status" value="1"/>
</dbReference>
<dbReference type="NCBIfam" id="TIGR00229">
    <property type="entry name" value="sensory_box"/>
    <property type="match status" value="1"/>
</dbReference>
<dbReference type="Pfam" id="PF14827">
    <property type="entry name" value="dCache_3"/>
    <property type="match status" value="1"/>
</dbReference>
<evidence type="ECO:0000256" key="3">
    <source>
        <dbReference type="ARBA" id="ARBA00012438"/>
    </source>
</evidence>
<evidence type="ECO:0000259" key="16">
    <source>
        <dbReference type="PROSITE" id="PS50109"/>
    </source>
</evidence>
<feature type="domain" description="HAMP" evidence="18">
    <location>
        <begin position="327"/>
        <end position="379"/>
    </location>
</feature>
<dbReference type="InterPro" id="IPR013767">
    <property type="entry name" value="PAS_fold"/>
</dbReference>
<dbReference type="CDD" id="cd06225">
    <property type="entry name" value="HAMP"/>
    <property type="match status" value="1"/>
</dbReference>
<keyword evidence="20" id="KW-1185">Reference proteome</keyword>
<evidence type="ECO:0000256" key="8">
    <source>
        <dbReference type="ARBA" id="ARBA00022741"/>
    </source>
</evidence>
<keyword evidence="13 15" id="KW-0472">Membrane</keyword>
<dbReference type="InterPro" id="IPR029150">
    <property type="entry name" value="dCache_3"/>
</dbReference>
<dbReference type="CDD" id="cd00130">
    <property type="entry name" value="PAS"/>
    <property type="match status" value="1"/>
</dbReference>
<evidence type="ECO:0000256" key="7">
    <source>
        <dbReference type="ARBA" id="ARBA00022692"/>
    </source>
</evidence>
<evidence type="ECO:0000256" key="4">
    <source>
        <dbReference type="ARBA" id="ARBA00022475"/>
    </source>
</evidence>
<dbReference type="SUPFAM" id="SSF158472">
    <property type="entry name" value="HAMP domain-like"/>
    <property type="match status" value="1"/>
</dbReference>
<evidence type="ECO:0000256" key="14">
    <source>
        <dbReference type="SAM" id="Coils"/>
    </source>
</evidence>
<evidence type="ECO:0000256" key="5">
    <source>
        <dbReference type="ARBA" id="ARBA00022553"/>
    </source>
</evidence>
<dbReference type="SMART" id="SM00387">
    <property type="entry name" value="HATPase_c"/>
    <property type="match status" value="1"/>
</dbReference>
<proteinExistence type="predicted"/>
<dbReference type="PRINTS" id="PR00344">
    <property type="entry name" value="BCTRLSENSOR"/>
</dbReference>
<dbReference type="SUPFAM" id="SSF55785">
    <property type="entry name" value="PYP-like sensor domain (PAS domain)"/>
    <property type="match status" value="1"/>
</dbReference>
<name>A0ABN6VZ97_9BACT</name>
<feature type="domain" description="PAS" evidence="17">
    <location>
        <begin position="416"/>
        <end position="462"/>
    </location>
</feature>
<evidence type="ECO:0000259" key="18">
    <source>
        <dbReference type="PROSITE" id="PS50885"/>
    </source>
</evidence>
<comment type="catalytic activity">
    <reaction evidence="1">
        <text>ATP + protein L-histidine = ADP + protein N-phospho-L-histidine.</text>
        <dbReference type="EC" id="2.7.13.3"/>
    </reaction>
</comment>
<organism evidence="19 20">
    <name type="scientific">Geotalea uraniireducens</name>
    <dbReference type="NCBI Taxonomy" id="351604"/>
    <lineage>
        <taxon>Bacteria</taxon>
        <taxon>Pseudomonadati</taxon>
        <taxon>Thermodesulfobacteriota</taxon>
        <taxon>Desulfuromonadia</taxon>
        <taxon>Geobacterales</taxon>
        <taxon>Geobacteraceae</taxon>
        <taxon>Geotalea</taxon>
    </lineage>
</organism>
<dbReference type="Pfam" id="PF00672">
    <property type="entry name" value="HAMP"/>
    <property type="match status" value="1"/>
</dbReference>
<gene>
    <name evidence="19" type="ORF">GURASL_38540</name>
</gene>
<dbReference type="Pfam" id="PF02518">
    <property type="entry name" value="HATPase_c"/>
    <property type="match status" value="1"/>
</dbReference>
<keyword evidence="7 15" id="KW-0812">Transmembrane</keyword>
<dbReference type="InterPro" id="IPR004358">
    <property type="entry name" value="Sig_transdc_His_kin-like_C"/>
</dbReference>
<dbReference type="PANTHER" id="PTHR42878:SF7">
    <property type="entry name" value="SENSOR HISTIDINE KINASE GLRK"/>
    <property type="match status" value="1"/>
</dbReference>
<keyword evidence="9 19" id="KW-0418">Kinase</keyword>
<dbReference type="Pfam" id="PF00989">
    <property type="entry name" value="PAS"/>
    <property type="match status" value="1"/>
</dbReference>
<feature type="transmembrane region" description="Helical" evidence="15">
    <location>
        <begin position="12"/>
        <end position="31"/>
    </location>
</feature>
<protein>
    <recommendedName>
        <fullName evidence="3">histidine kinase</fullName>
        <ecNumber evidence="3">2.7.13.3</ecNumber>
    </recommendedName>
</protein>
<feature type="domain" description="Histidine kinase" evidence="16">
    <location>
        <begin position="543"/>
        <end position="761"/>
    </location>
</feature>
<dbReference type="SUPFAM" id="SSF103190">
    <property type="entry name" value="Sensory domain-like"/>
    <property type="match status" value="1"/>
</dbReference>
<dbReference type="InterPro" id="IPR036890">
    <property type="entry name" value="HATPase_C_sf"/>
</dbReference>
<keyword evidence="4" id="KW-1003">Cell membrane</keyword>
<dbReference type="GO" id="GO:0016301">
    <property type="term" value="F:kinase activity"/>
    <property type="evidence" value="ECO:0007669"/>
    <property type="project" value="UniProtKB-KW"/>
</dbReference>
<dbReference type="PROSITE" id="PS50112">
    <property type="entry name" value="PAS"/>
    <property type="match status" value="1"/>
</dbReference>
<reference evidence="19 20" key="1">
    <citation type="submission" date="2022-12" db="EMBL/GenBank/DDBJ databases">
        <title>Polyphasic characterization of Geotalea uranireducens NIT-SL11 newly isolated from a complex of sewage sludge and microbially reduced graphene oxide.</title>
        <authorList>
            <person name="Xie L."/>
            <person name="Yoshida N."/>
            <person name="Meng L."/>
        </authorList>
    </citation>
    <scope>NUCLEOTIDE SEQUENCE [LARGE SCALE GENOMIC DNA]</scope>
    <source>
        <strain evidence="19 20">NIT-SL11</strain>
    </source>
</reference>
<dbReference type="InterPro" id="IPR029151">
    <property type="entry name" value="Sensor-like_sf"/>
</dbReference>
<dbReference type="InterPro" id="IPR005467">
    <property type="entry name" value="His_kinase_dom"/>
</dbReference>
<evidence type="ECO:0000256" key="12">
    <source>
        <dbReference type="ARBA" id="ARBA00023012"/>
    </source>
</evidence>
<dbReference type="Gene3D" id="6.10.340.10">
    <property type="match status" value="1"/>
</dbReference>
<dbReference type="InterPro" id="IPR036097">
    <property type="entry name" value="HisK_dim/P_sf"/>
</dbReference>
<evidence type="ECO:0000313" key="19">
    <source>
        <dbReference type="EMBL" id="BDV44931.1"/>
    </source>
</evidence>
<dbReference type="InterPro" id="IPR003661">
    <property type="entry name" value="HisK_dim/P_dom"/>
</dbReference>